<evidence type="ECO:0000313" key="4">
    <source>
        <dbReference type="EMBL" id="AXE16368.1"/>
    </source>
</evidence>
<reference evidence="4 5" key="1">
    <citation type="submission" date="2018-07" db="EMBL/GenBank/DDBJ databases">
        <title>Genome sequencing of Runella.</title>
        <authorList>
            <person name="Baek M.-G."/>
            <person name="Yi H."/>
        </authorList>
    </citation>
    <scope>NUCLEOTIDE SEQUENCE [LARGE SCALE GENOMIC DNA]</scope>
    <source>
        <strain evidence="4 5">HYN0085</strain>
    </source>
</reference>
<dbReference type="PANTHER" id="PTHR37299">
    <property type="entry name" value="TRANSCRIPTIONAL REGULATOR-RELATED"/>
    <property type="match status" value="1"/>
</dbReference>
<dbReference type="EMBL" id="CP030850">
    <property type="protein sequence ID" value="AXE16368.1"/>
    <property type="molecule type" value="Genomic_DNA"/>
</dbReference>
<dbReference type="PANTHER" id="PTHR37299:SF1">
    <property type="entry name" value="STAGE 0 SPORULATION PROTEIN A HOMOLOG"/>
    <property type="match status" value="1"/>
</dbReference>
<keyword evidence="5" id="KW-1185">Reference proteome</keyword>
<feature type="modified residue" description="4-aspartylphosphate" evidence="1">
    <location>
        <position position="57"/>
    </location>
</feature>
<dbReference type="Pfam" id="PF04397">
    <property type="entry name" value="LytTR"/>
    <property type="match status" value="1"/>
</dbReference>
<dbReference type="AlphaFoldDB" id="A0A344TCJ7"/>
<dbReference type="PROSITE" id="PS50930">
    <property type="entry name" value="HTH_LYTTR"/>
    <property type="match status" value="1"/>
</dbReference>
<dbReference type="Gene3D" id="3.40.50.2300">
    <property type="match status" value="1"/>
</dbReference>
<dbReference type="CDD" id="cd00156">
    <property type="entry name" value="REC"/>
    <property type="match status" value="1"/>
</dbReference>
<dbReference type="GO" id="GO:0000156">
    <property type="term" value="F:phosphorelay response regulator activity"/>
    <property type="evidence" value="ECO:0007669"/>
    <property type="project" value="InterPro"/>
</dbReference>
<dbReference type="KEGG" id="run:DR864_00825"/>
<keyword evidence="1" id="KW-0597">Phosphoprotein</keyword>
<feature type="domain" description="Response regulatory" evidence="2">
    <location>
        <begin position="6"/>
        <end position="117"/>
    </location>
</feature>
<dbReference type="OrthoDB" id="983052at2"/>
<dbReference type="SMART" id="SM00448">
    <property type="entry name" value="REC"/>
    <property type="match status" value="1"/>
</dbReference>
<proteinExistence type="predicted"/>
<evidence type="ECO:0000256" key="1">
    <source>
        <dbReference type="PROSITE-ProRule" id="PRU00169"/>
    </source>
</evidence>
<evidence type="ECO:0000259" key="3">
    <source>
        <dbReference type="PROSITE" id="PS50930"/>
    </source>
</evidence>
<evidence type="ECO:0000259" key="2">
    <source>
        <dbReference type="PROSITE" id="PS50110"/>
    </source>
</evidence>
<dbReference type="Proteomes" id="UP000251993">
    <property type="component" value="Chromosome"/>
</dbReference>
<dbReference type="PROSITE" id="PS50110">
    <property type="entry name" value="RESPONSE_REGULATORY"/>
    <property type="match status" value="1"/>
</dbReference>
<dbReference type="SMART" id="SM00850">
    <property type="entry name" value="LytTR"/>
    <property type="match status" value="1"/>
</dbReference>
<protein>
    <submittedName>
        <fullName evidence="4">DNA-binding response regulator</fullName>
    </submittedName>
</protein>
<evidence type="ECO:0000313" key="5">
    <source>
        <dbReference type="Proteomes" id="UP000251993"/>
    </source>
</evidence>
<dbReference type="SUPFAM" id="SSF52172">
    <property type="entry name" value="CheY-like"/>
    <property type="match status" value="1"/>
</dbReference>
<dbReference type="InterPro" id="IPR046947">
    <property type="entry name" value="LytR-like"/>
</dbReference>
<dbReference type="InterPro" id="IPR007492">
    <property type="entry name" value="LytTR_DNA-bd_dom"/>
</dbReference>
<name>A0A344TCJ7_9BACT</name>
<dbReference type="InterPro" id="IPR001789">
    <property type="entry name" value="Sig_transdc_resp-reg_receiver"/>
</dbReference>
<sequence>MKNKFAALIVEDDPVAAAELDIFLGRTNMFEKPTVYTTVMESYRHLISQTVDILFLDLELRDFSGLELLKLLKNHPPVIITSSHVQLAIDCFEFEVADFLSKPYTYTRLLRGIHRAIQKQPSTDILVEDVSSKKHIFLQTGRASERFELNDILYIEAYGIYVKVITKSGVVVVNQMLSSIEKDLPTASFLRIHRSFLINLEHLNRIEPNDLWVGSFQIPIGLSHKDKVRQTLKNNGIID</sequence>
<dbReference type="Gene3D" id="2.40.50.1020">
    <property type="entry name" value="LytTr DNA-binding domain"/>
    <property type="match status" value="1"/>
</dbReference>
<keyword evidence="4" id="KW-0238">DNA-binding</keyword>
<organism evidence="4 5">
    <name type="scientific">Runella rosea</name>
    <dbReference type="NCBI Taxonomy" id="2259595"/>
    <lineage>
        <taxon>Bacteria</taxon>
        <taxon>Pseudomonadati</taxon>
        <taxon>Bacteroidota</taxon>
        <taxon>Cytophagia</taxon>
        <taxon>Cytophagales</taxon>
        <taxon>Spirosomataceae</taxon>
        <taxon>Runella</taxon>
    </lineage>
</organism>
<gene>
    <name evidence="4" type="ORF">DR864_00825</name>
</gene>
<dbReference type="RefSeq" id="WP_114065155.1">
    <property type="nucleotide sequence ID" value="NZ_CP030850.1"/>
</dbReference>
<dbReference type="Pfam" id="PF00072">
    <property type="entry name" value="Response_reg"/>
    <property type="match status" value="1"/>
</dbReference>
<dbReference type="InterPro" id="IPR011006">
    <property type="entry name" value="CheY-like_superfamily"/>
</dbReference>
<dbReference type="GO" id="GO:0003677">
    <property type="term" value="F:DNA binding"/>
    <property type="evidence" value="ECO:0007669"/>
    <property type="project" value="UniProtKB-KW"/>
</dbReference>
<accession>A0A344TCJ7</accession>
<feature type="domain" description="HTH LytTR-type" evidence="3">
    <location>
        <begin position="136"/>
        <end position="234"/>
    </location>
</feature>